<feature type="transmembrane region" description="Helical" evidence="9">
    <location>
        <begin position="312"/>
        <end position="332"/>
    </location>
</feature>
<evidence type="ECO:0000256" key="8">
    <source>
        <dbReference type="SAM" id="MobiDB-lite"/>
    </source>
</evidence>
<dbReference type="InterPro" id="IPR051050">
    <property type="entry name" value="Lipid_II_flippase_MurJ/MviN"/>
</dbReference>
<proteinExistence type="predicted"/>
<evidence type="ECO:0000313" key="11">
    <source>
        <dbReference type="Proteomes" id="UP000293036"/>
    </source>
</evidence>
<evidence type="ECO:0000256" key="9">
    <source>
        <dbReference type="SAM" id="Phobius"/>
    </source>
</evidence>
<keyword evidence="7 9" id="KW-0472">Membrane</keyword>
<feature type="transmembrane region" description="Helical" evidence="9">
    <location>
        <begin position="398"/>
        <end position="417"/>
    </location>
</feature>
<dbReference type="InterPro" id="IPR004268">
    <property type="entry name" value="MurJ"/>
</dbReference>
<evidence type="ECO:0000256" key="5">
    <source>
        <dbReference type="ARBA" id="ARBA00022984"/>
    </source>
</evidence>
<evidence type="ECO:0000256" key="1">
    <source>
        <dbReference type="ARBA" id="ARBA00004651"/>
    </source>
</evidence>
<feature type="compositionally biased region" description="Low complexity" evidence="8">
    <location>
        <begin position="40"/>
        <end position="62"/>
    </location>
</feature>
<comment type="subcellular location">
    <subcellularLocation>
        <location evidence="1">Cell membrane</location>
        <topology evidence="1">Multi-pass membrane protein</topology>
    </subcellularLocation>
</comment>
<keyword evidence="2" id="KW-1003">Cell membrane</keyword>
<dbReference type="EMBL" id="SJDT01000004">
    <property type="protein sequence ID" value="TBW21448.1"/>
    <property type="molecule type" value="Genomic_DNA"/>
</dbReference>
<keyword evidence="4" id="KW-0133">Cell shape</keyword>
<dbReference type="RefSeq" id="WP_131281219.1">
    <property type="nucleotide sequence ID" value="NZ_JBHSLR010000006.1"/>
</dbReference>
<dbReference type="GO" id="GO:0005886">
    <property type="term" value="C:plasma membrane"/>
    <property type="evidence" value="ECO:0007669"/>
    <property type="project" value="UniProtKB-SubCell"/>
</dbReference>
<comment type="caution">
    <text evidence="10">The sequence shown here is derived from an EMBL/GenBank/DDBJ whole genome shotgun (WGS) entry which is preliminary data.</text>
</comment>
<feature type="transmembrane region" description="Helical" evidence="9">
    <location>
        <begin position="352"/>
        <end position="377"/>
    </location>
</feature>
<dbReference type="GO" id="GO:0034204">
    <property type="term" value="P:lipid translocation"/>
    <property type="evidence" value="ECO:0007669"/>
    <property type="project" value="TreeGrafter"/>
</dbReference>
<feature type="transmembrane region" description="Helical" evidence="9">
    <location>
        <begin position="82"/>
        <end position="103"/>
    </location>
</feature>
<keyword evidence="3 9" id="KW-0812">Transmembrane</keyword>
<evidence type="ECO:0000313" key="10">
    <source>
        <dbReference type="EMBL" id="TBW21448.1"/>
    </source>
</evidence>
<feature type="transmembrane region" description="Helical" evidence="9">
    <location>
        <begin position="538"/>
        <end position="556"/>
    </location>
</feature>
<dbReference type="PANTHER" id="PTHR47019:SF1">
    <property type="entry name" value="LIPID II FLIPPASE MURJ"/>
    <property type="match status" value="1"/>
</dbReference>
<dbReference type="OrthoDB" id="9786339at2"/>
<feature type="transmembrane region" description="Helical" evidence="9">
    <location>
        <begin position="264"/>
        <end position="283"/>
    </location>
</feature>
<dbReference type="GO" id="GO:0009252">
    <property type="term" value="P:peptidoglycan biosynthetic process"/>
    <property type="evidence" value="ECO:0007669"/>
    <property type="project" value="UniProtKB-KW"/>
</dbReference>
<feature type="transmembrane region" description="Helical" evidence="9">
    <location>
        <begin position="221"/>
        <end position="244"/>
    </location>
</feature>
<feature type="compositionally biased region" description="Basic residues" evidence="8">
    <location>
        <begin position="20"/>
        <end position="33"/>
    </location>
</feature>
<dbReference type="AlphaFoldDB" id="A0A4V2KR26"/>
<evidence type="ECO:0000256" key="3">
    <source>
        <dbReference type="ARBA" id="ARBA00022692"/>
    </source>
</evidence>
<evidence type="ECO:0000256" key="2">
    <source>
        <dbReference type="ARBA" id="ARBA00022475"/>
    </source>
</evidence>
<feature type="transmembrane region" description="Helical" evidence="9">
    <location>
        <begin position="115"/>
        <end position="134"/>
    </location>
</feature>
<dbReference type="PRINTS" id="PR01806">
    <property type="entry name" value="VIRFACTRMVIN"/>
</dbReference>
<feature type="transmembrane region" description="Helical" evidence="9">
    <location>
        <begin position="568"/>
        <end position="591"/>
    </location>
</feature>
<feature type="transmembrane region" description="Helical" evidence="9">
    <location>
        <begin position="469"/>
        <end position="488"/>
    </location>
</feature>
<accession>A0A4V2KR26</accession>
<feature type="transmembrane region" description="Helical" evidence="9">
    <location>
        <begin position="494"/>
        <end position="517"/>
    </location>
</feature>
<evidence type="ECO:0000256" key="4">
    <source>
        <dbReference type="ARBA" id="ARBA00022960"/>
    </source>
</evidence>
<feature type="transmembrane region" description="Helical" evidence="9">
    <location>
        <begin position="437"/>
        <end position="457"/>
    </location>
</feature>
<dbReference type="Pfam" id="PF03023">
    <property type="entry name" value="MurJ"/>
    <property type="match status" value="1"/>
</dbReference>
<dbReference type="PANTHER" id="PTHR47019">
    <property type="entry name" value="LIPID II FLIPPASE MURJ"/>
    <property type="match status" value="1"/>
</dbReference>
<reference evidence="10 11" key="1">
    <citation type="submission" date="2019-02" db="EMBL/GenBank/DDBJ databases">
        <title>Arcanobacterium bovis sp. nov., isolated from the milk of a cow with mastitis.</title>
        <authorList>
            <person name="Sammra O."/>
            <person name="Foster G."/>
            <person name="Hassan A."/>
            <person name="Alssahen M."/>
            <person name="Laemmler C."/>
            <person name="Borowiak M."/>
            <person name="Malorny B."/>
            <person name="Abdulmawjood A."/>
        </authorList>
    </citation>
    <scope>NUCLEOTIDE SEQUENCE [LARGE SCALE GENOMIC DNA]</scope>
    <source>
        <strain evidence="10 11">C605018/01/1</strain>
    </source>
</reference>
<keyword evidence="11" id="KW-1185">Reference proteome</keyword>
<protein>
    <submittedName>
        <fullName evidence="10">Virulence factor MviN</fullName>
    </submittedName>
</protein>
<feature type="region of interest" description="Disordered" evidence="8">
    <location>
        <begin position="1"/>
        <end position="62"/>
    </location>
</feature>
<evidence type="ECO:0000256" key="6">
    <source>
        <dbReference type="ARBA" id="ARBA00022989"/>
    </source>
</evidence>
<sequence length="613" mass="65240">MRQSHNYKPRHAAEEAPFFPRRKPRALRRRPSKRPQTERTPTATASTTPSSTTTAATGTSSTSNTVARSSMVMFLGTFTSRLLGLVRSPILLGAALGLTSPVANSFDIANRLPTLIYMIIAGGLVNAVLVPAIVRASKDSEDDGAAFINKLLTITIVALGAITLVLTLGAPIIVKAFAATLNPQWYHLTVVFAYWCLPQIFFYGLYTVLGQILNAKENFGPYMWAPALNNVVAISGLLIILAFYGSARSSQPTSAADWLGTSGMLLGGFSTLGIAAQALILILPLRKIGIHFRPDFAWKNSGLANAGKASGWMLALMILSILPTALLSNVAADATQRALESGNDTLDVAGNSVYTAAYTLYSLPTSLVTVSIATAIFTQLARSAADRDFASVRSDTSLALRTVGTFNFLALAGILVLATPASRLLGFFVSHAEVQALAPVLMVMSMGLLGVGAQTVLNRVYFAFENTKAVFFIDVPITLFMAGGYFAVGYLPPQYVVIGIAAIMAFVNTLAAVVMFVHLRGILGGLDGSRLLRTHLKLALIALITVGVGELAVQLFGGSDALSSSQGLAFVAIAVVGTVMTLTFAGLMFVFRMEEIEPIRKILKKATSKFSRR</sequence>
<feature type="compositionally biased region" description="Basic residues" evidence="8">
    <location>
        <begin position="1"/>
        <end position="10"/>
    </location>
</feature>
<keyword evidence="6 9" id="KW-1133">Transmembrane helix</keyword>
<gene>
    <name evidence="10" type="ORF">EZJ44_05735</name>
</gene>
<keyword evidence="5" id="KW-0573">Peptidoglycan synthesis</keyword>
<feature type="transmembrane region" description="Helical" evidence="9">
    <location>
        <begin position="146"/>
        <end position="173"/>
    </location>
</feature>
<dbReference type="GO" id="GO:0015648">
    <property type="term" value="F:lipid-linked peptidoglycan transporter activity"/>
    <property type="evidence" value="ECO:0007669"/>
    <property type="project" value="TreeGrafter"/>
</dbReference>
<name>A0A4V2KR26_9ACTO</name>
<evidence type="ECO:0000256" key="7">
    <source>
        <dbReference type="ARBA" id="ARBA00023136"/>
    </source>
</evidence>
<dbReference type="Proteomes" id="UP000293036">
    <property type="component" value="Unassembled WGS sequence"/>
</dbReference>
<dbReference type="GO" id="GO:0008360">
    <property type="term" value="P:regulation of cell shape"/>
    <property type="evidence" value="ECO:0007669"/>
    <property type="project" value="UniProtKB-KW"/>
</dbReference>
<organism evidence="10 11">
    <name type="scientific">Arcanobacterium bovis</name>
    <dbReference type="NCBI Taxonomy" id="2529275"/>
    <lineage>
        <taxon>Bacteria</taxon>
        <taxon>Bacillati</taxon>
        <taxon>Actinomycetota</taxon>
        <taxon>Actinomycetes</taxon>
        <taxon>Actinomycetales</taxon>
        <taxon>Actinomycetaceae</taxon>
        <taxon>Arcanobacterium</taxon>
    </lineage>
</organism>
<feature type="transmembrane region" description="Helical" evidence="9">
    <location>
        <begin position="185"/>
        <end position="209"/>
    </location>
</feature>